<proteinExistence type="predicted"/>
<evidence type="ECO:0000259" key="2">
    <source>
        <dbReference type="Pfam" id="PF13568"/>
    </source>
</evidence>
<dbReference type="EMBL" id="WQLA01000001">
    <property type="protein sequence ID" value="MVN89769.1"/>
    <property type="molecule type" value="Genomic_DNA"/>
</dbReference>
<dbReference type="SUPFAM" id="SSF56925">
    <property type="entry name" value="OMPA-like"/>
    <property type="match status" value="1"/>
</dbReference>
<feature type="domain" description="Outer membrane protein beta-barrel" evidence="2">
    <location>
        <begin position="19"/>
        <end position="178"/>
    </location>
</feature>
<keyword evidence="1" id="KW-0732">Signal</keyword>
<dbReference type="Proteomes" id="UP000434850">
    <property type="component" value="Unassembled WGS sequence"/>
</dbReference>
<evidence type="ECO:0000313" key="4">
    <source>
        <dbReference type="Proteomes" id="UP000434850"/>
    </source>
</evidence>
<evidence type="ECO:0000313" key="3">
    <source>
        <dbReference type="EMBL" id="MVN89769.1"/>
    </source>
</evidence>
<dbReference type="AlphaFoldDB" id="A0A6I4I8H1"/>
<dbReference type="InterPro" id="IPR025665">
    <property type="entry name" value="Beta-barrel_OMP_2"/>
</dbReference>
<feature type="signal peptide" evidence="1">
    <location>
        <begin position="1"/>
        <end position="19"/>
    </location>
</feature>
<comment type="caution">
    <text evidence="3">The sequence shown here is derived from an EMBL/GenBank/DDBJ whole genome shotgun (WGS) entry which is preliminary data.</text>
</comment>
<dbReference type="Pfam" id="PF13568">
    <property type="entry name" value="OMP_b-brl_2"/>
    <property type="match status" value="1"/>
</dbReference>
<name>A0A6I4I8H1_9SPHI</name>
<feature type="chain" id="PRO_5026296046" evidence="1">
    <location>
        <begin position="20"/>
        <end position="200"/>
    </location>
</feature>
<dbReference type="OrthoDB" id="1150878at2"/>
<sequence>MKKFILAAILAGSFFTASAQSNTTFGVSGGVNFAKITASVDGVSGSGSSGTLTSFSVGVFADAPLGNNFSIQPGLYYTGKGGASNDGGDGKLKLNYLQVPVNFLYNAPFGGGKLFVGAGPYVGIGLNAKTTSGSQSVDLEFGTDVKRTDVGATGLLGVRFDNGLLLKANYDLGLTNILGDNEIGVSSKNRVIGLSVGFTF</sequence>
<accession>A0A6I4I8H1</accession>
<protein>
    <submittedName>
        <fullName evidence="3">Outer membrane beta-barrel protein</fullName>
    </submittedName>
</protein>
<dbReference type="RefSeq" id="WP_157539563.1">
    <property type="nucleotide sequence ID" value="NZ_WQLA01000001.1"/>
</dbReference>
<gene>
    <name evidence="3" type="ORF">GO816_01390</name>
</gene>
<organism evidence="3 4">
    <name type="scientific">Mucilaginibacter aquatilis</name>
    <dbReference type="NCBI Taxonomy" id="1517760"/>
    <lineage>
        <taxon>Bacteria</taxon>
        <taxon>Pseudomonadati</taxon>
        <taxon>Bacteroidota</taxon>
        <taxon>Sphingobacteriia</taxon>
        <taxon>Sphingobacteriales</taxon>
        <taxon>Sphingobacteriaceae</taxon>
        <taxon>Mucilaginibacter</taxon>
    </lineage>
</organism>
<keyword evidence="4" id="KW-1185">Reference proteome</keyword>
<dbReference type="InterPro" id="IPR011250">
    <property type="entry name" value="OMP/PagP_B-barrel"/>
</dbReference>
<reference evidence="3 4" key="1">
    <citation type="submission" date="2019-12" db="EMBL/GenBank/DDBJ databases">
        <title>Mucilaginibacter sp. HME9299 genome sequencing and assembly.</title>
        <authorList>
            <person name="Kang H."/>
            <person name="Kim H."/>
            <person name="Joh K."/>
        </authorList>
    </citation>
    <scope>NUCLEOTIDE SEQUENCE [LARGE SCALE GENOMIC DNA]</scope>
    <source>
        <strain evidence="3 4">HME9299</strain>
    </source>
</reference>
<evidence type="ECO:0000256" key="1">
    <source>
        <dbReference type="SAM" id="SignalP"/>
    </source>
</evidence>